<keyword evidence="3" id="KW-1185">Reference proteome</keyword>
<sequence>MKPVKNVLERLQRSRGVDLRSWIGLMEGRGGRGGQPLPWRPHTHAHRCEKDPKTANGRELPVHPLRLGSTRDKPRLALTRVARATGCGTAEASF</sequence>
<reference evidence="2" key="1">
    <citation type="submission" date="2020-03" db="EMBL/GenBank/DDBJ databases">
        <authorList>
            <person name="Weist P."/>
        </authorList>
    </citation>
    <scope>NUCLEOTIDE SEQUENCE</scope>
</reference>
<dbReference type="AlphaFoldDB" id="A0A9N7UYF0"/>
<organism evidence="2 3">
    <name type="scientific">Pleuronectes platessa</name>
    <name type="common">European plaice</name>
    <dbReference type="NCBI Taxonomy" id="8262"/>
    <lineage>
        <taxon>Eukaryota</taxon>
        <taxon>Metazoa</taxon>
        <taxon>Chordata</taxon>
        <taxon>Craniata</taxon>
        <taxon>Vertebrata</taxon>
        <taxon>Euteleostomi</taxon>
        <taxon>Actinopterygii</taxon>
        <taxon>Neopterygii</taxon>
        <taxon>Teleostei</taxon>
        <taxon>Neoteleostei</taxon>
        <taxon>Acanthomorphata</taxon>
        <taxon>Carangaria</taxon>
        <taxon>Pleuronectiformes</taxon>
        <taxon>Pleuronectoidei</taxon>
        <taxon>Pleuronectidae</taxon>
        <taxon>Pleuronectes</taxon>
    </lineage>
</organism>
<dbReference type="EMBL" id="CADEAL010002201">
    <property type="protein sequence ID" value="CAB1438732.1"/>
    <property type="molecule type" value="Genomic_DNA"/>
</dbReference>
<gene>
    <name evidence="2" type="ORF">PLEPLA_LOCUS26624</name>
</gene>
<evidence type="ECO:0000313" key="3">
    <source>
        <dbReference type="Proteomes" id="UP001153269"/>
    </source>
</evidence>
<comment type="caution">
    <text evidence="2">The sequence shown here is derived from an EMBL/GenBank/DDBJ whole genome shotgun (WGS) entry which is preliminary data.</text>
</comment>
<accession>A0A9N7UYF0</accession>
<protein>
    <submittedName>
        <fullName evidence="2">Uncharacterized protein</fullName>
    </submittedName>
</protein>
<dbReference type="Proteomes" id="UP001153269">
    <property type="component" value="Unassembled WGS sequence"/>
</dbReference>
<evidence type="ECO:0000256" key="1">
    <source>
        <dbReference type="SAM" id="MobiDB-lite"/>
    </source>
</evidence>
<evidence type="ECO:0000313" key="2">
    <source>
        <dbReference type="EMBL" id="CAB1438732.1"/>
    </source>
</evidence>
<feature type="region of interest" description="Disordered" evidence="1">
    <location>
        <begin position="30"/>
        <end position="74"/>
    </location>
</feature>
<proteinExistence type="predicted"/>
<name>A0A9N7UYF0_PLEPL</name>